<dbReference type="PANTHER" id="PTHR48261">
    <property type="entry name" value="ACETYLGLUCOSAMINYLTRANSFERASE"/>
    <property type="match status" value="1"/>
</dbReference>
<comment type="subcellular location">
    <subcellularLocation>
        <location evidence="1">Endoplasmic reticulum membrane</location>
        <topology evidence="1">Single-pass type II membrane protein</topology>
    </subcellularLocation>
</comment>
<accession>A0A813XXE8</accession>
<keyword evidence="3" id="KW-0808">Transferase</keyword>
<evidence type="ECO:0000256" key="5">
    <source>
        <dbReference type="ARBA" id="ARBA00023157"/>
    </source>
</evidence>
<dbReference type="SUPFAM" id="SSF53448">
    <property type="entry name" value="Nucleotide-diphospho-sugar transferases"/>
    <property type="match status" value="1"/>
</dbReference>
<organism evidence="7 8">
    <name type="scientific">Brachionus calyciflorus</name>
    <dbReference type="NCBI Taxonomy" id="104777"/>
    <lineage>
        <taxon>Eukaryota</taxon>
        <taxon>Metazoa</taxon>
        <taxon>Spiralia</taxon>
        <taxon>Gnathifera</taxon>
        <taxon>Rotifera</taxon>
        <taxon>Eurotatoria</taxon>
        <taxon>Monogononta</taxon>
        <taxon>Pseudotrocha</taxon>
        <taxon>Ploima</taxon>
        <taxon>Brachionidae</taxon>
        <taxon>Brachionus</taxon>
    </lineage>
</organism>
<gene>
    <name evidence="7" type="ORF">OXX778_LOCUS10364</name>
</gene>
<dbReference type="GO" id="GO:0005789">
    <property type="term" value="C:endoplasmic reticulum membrane"/>
    <property type="evidence" value="ECO:0007669"/>
    <property type="project" value="UniProtKB-SubCell"/>
</dbReference>
<protein>
    <recommendedName>
        <fullName evidence="6">Glycosyl transferase 64 domain-containing protein</fullName>
    </recommendedName>
</protein>
<dbReference type="GO" id="GO:0016757">
    <property type="term" value="F:glycosyltransferase activity"/>
    <property type="evidence" value="ECO:0007669"/>
    <property type="project" value="InterPro"/>
</dbReference>
<dbReference type="PANTHER" id="PTHR48261:SF2">
    <property type="entry name" value="ACETYLGLUCOSAMINYLTRANSFERASE"/>
    <property type="match status" value="1"/>
</dbReference>
<evidence type="ECO:0000256" key="3">
    <source>
        <dbReference type="ARBA" id="ARBA00022679"/>
    </source>
</evidence>
<dbReference type="GO" id="GO:1901135">
    <property type="term" value="P:carbohydrate derivative metabolic process"/>
    <property type="evidence" value="ECO:0007669"/>
    <property type="project" value="UniProtKB-ARBA"/>
</dbReference>
<dbReference type="EMBL" id="CAJNOC010001633">
    <property type="protein sequence ID" value="CAF0879976.1"/>
    <property type="molecule type" value="Genomic_DNA"/>
</dbReference>
<evidence type="ECO:0000313" key="8">
    <source>
        <dbReference type="Proteomes" id="UP000663879"/>
    </source>
</evidence>
<keyword evidence="4" id="KW-0472">Membrane</keyword>
<comment type="similarity">
    <text evidence="2">Belongs to the glycosyltransferase 47 family.</text>
</comment>
<evidence type="ECO:0000256" key="2">
    <source>
        <dbReference type="ARBA" id="ARBA00010271"/>
    </source>
</evidence>
<keyword evidence="5" id="KW-1015">Disulfide bond</keyword>
<dbReference type="AlphaFoldDB" id="A0A813XXE8"/>
<sequence length="659" mass="77934">MKNFIIVFILVFFISHYKLYNYKRSSGLIKSKNSNQFQIESSQNFDYTNCQIDSKFYIYDTTKQLKSKIKANVINTSFSLVDSPIDVCFLIVILDQSPSNQILSDLFDFLILYSNNNFIFVSYFNQETKIDLRNFLLNTFSDDKIKILITKSFFASFDQINYFYNINFGLIDHIDPTEDLKFTLNRLNKVSIITETNFENSNVFKNSKFVVIPNKLKFLIESIKFGCIPVIDDLEINLPLSDLIAWDELVIKVPSNANNFLEILDTMSKNDIEKRQIKARMIYKAYFKTQTEQIKTILTVLLNKVKVSLKSFDFFEYTELEPEFISKEIVTIANSNKNIYSLKNNFSQSNYILWNKIYYPFNLAPSNPFVELNYEPNEQFTILFLTFNRELNVVDSIGIYFNKLDLLNSIIIVWNSLDTEPNWQLWSKYSEYFEQNRLKIIKFSKNSLNNRFLPIDLIKTDAVFSLDDDLYFEPWQIMLNFQVWKKNRDRLVGIPARRHVIMKDGSLQYKLSFDTQYSMVLTGAAFYHKFYQYYYSYIMDKRIFDLVDELMNGEDVSFNFMISHLTCKGPIKVTKQTILKCLYCYRKENRTGISLDKNHQTKRNIVLNKLVDYYGYNPLLYSSIVIDRIEDVFRKKNLIVNRTFESLISSIQNNSTKLF</sequence>
<dbReference type="Gene3D" id="3.90.550.10">
    <property type="entry name" value="Spore Coat Polysaccharide Biosynthesis Protein SpsA, Chain A"/>
    <property type="match status" value="1"/>
</dbReference>
<proteinExistence type="inferred from homology"/>
<evidence type="ECO:0000259" key="6">
    <source>
        <dbReference type="Pfam" id="PF09258"/>
    </source>
</evidence>
<dbReference type="InterPro" id="IPR004263">
    <property type="entry name" value="Exostosin"/>
</dbReference>
<evidence type="ECO:0000256" key="4">
    <source>
        <dbReference type="ARBA" id="ARBA00023136"/>
    </source>
</evidence>
<keyword evidence="8" id="KW-1185">Reference proteome</keyword>
<evidence type="ECO:0000256" key="1">
    <source>
        <dbReference type="ARBA" id="ARBA00004648"/>
    </source>
</evidence>
<dbReference type="OrthoDB" id="5954868at2759"/>
<name>A0A813XXE8_9BILA</name>
<evidence type="ECO:0000313" key="7">
    <source>
        <dbReference type="EMBL" id="CAF0879976.1"/>
    </source>
</evidence>
<dbReference type="Pfam" id="PF09258">
    <property type="entry name" value="Glyco_transf_64"/>
    <property type="match status" value="1"/>
</dbReference>
<comment type="caution">
    <text evidence="7">The sequence shown here is derived from an EMBL/GenBank/DDBJ whole genome shotgun (WGS) entry which is preliminary data.</text>
</comment>
<reference evidence="7" key="1">
    <citation type="submission" date="2021-02" db="EMBL/GenBank/DDBJ databases">
        <authorList>
            <person name="Nowell W R."/>
        </authorList>
    </citation>
    <scope>NUCLEOTIDE SEQUENCE</scope>
    <source>
        <strain evidence="7">Ploen Becks lab</strain>
    </source>
</reference>
<dbReference type="InterPro" id="IPR015338">
    <property type="entry name" value="GT64_dom"/>
</dbReference>
<dbReference type="InterPro" id="IPR029044">
    <property type="entry name" value="Nucleotide-diphossugar_trans"/>
</dbReference>
<dbReference type="Proteomes" id="UP000663879">
    <property type="component" value="Unassembled WGS sequence"/>
</dbReference>
<feature type="domain" description="Glycosyl transferase 64" evidence="6">
    <location>
        <begin position="380"/>
        <end position="628"/>
    </location>
</feature>